<name>A0A9N9GS83_9GLOM</name>
<evidence type="ECO:0000313" key="2">
    <source>
        <dbReference type="EMBL" id="CAG8630855.1"/>
    </source>
</evidence>
<reference evidence="2" key="1">
    <citation type="submission" date="2021-06" db="EMBL/GenBank/DDBJ databases">
        <authorList>
            <person name="Kallberg Y."/>
            <person name="Tangrot J."/>
            <person name="Rosling A."/>
        </authorList>
    </citation>
    <scope>NUCLEOTIDE SEQUENCE</scope>
    <source>
        <strain evidence="2">IN212</strain>
    </source>
</reference>
<protein>
    <submittedName>
        <fullName evidence="2">7978_t:CDS:1</fullName>
    </submittedName>
</protein>
<dbReference type="Proteomes" id="UP000789396">
    <property type="component" value="Unassembled WGS sequence"/>
</dbReference>
<dbReference type="OrthoDB" id="10503833at2759"/>
<organism evidence="2 3">
    <name type="scientific">Racocetra fulgida</name>
    <dbReference type="NCBI Taxonomy" id="60492"/>
    <lineage>
        <taxon>Eukaryota</taxon>
        <taxon>Fungi</taxon>
        <taxon>Fungi incertae sedis</taxon>
        <taxon>Mucoromycota</taxon>
        <taxon>Glomeromycotina</taxon>
        <taxon>Glomeromycetes</taxon>
        <taxon>Diversisporales</taxon>
        <taxon>Gigasporaceae</taxon>
        <taxon>Racocetra</taxon>
    </lineage>
</organism>
<keyword evidence="3" id="KW-1185">Reference proteome</keyword>
<accession>A0A9N9GS83</accession>
<dbReference type="AlphaFoldDB" id="A0A9N9GS83"/>
<feature type="region of interest" description="Disordered" evidence="1">
    <location>
        <begin position="102"/>
        <end position="137"/>
    </location>
</feature>
<sequence>MLKILSKITVGGQINNQIELGLDKLKLDNSIAEGYLDKLDSTKLNQDLFENQHFYSIIIGELNEGEHLKYRIDVEQLENVTVDVFAISEGTLSNDELPIVSLEHSNNGESSSDNDHNDSAEENDNIIETIDLSAAED</sequence>
<evidence type="ECO:0000256" key="1">
    <source>
        <dbReference type="SAM" id="MobiDB-lite"/>
    </source>
</evidence>
<evidence type="ECO:0000313" key="3">
    <source>
        <dbReference type="Proteomes" id="UP000789396"/>
    </source>
</evidence>
<dbReference type="EMBL" id="CAJVPZ010011524">
    <property type="protein sequence ID" value="CAG8630855.1"/>
    <property type="molecule type" value="Genomic_DNA"/>
</dbReference>
<proteinExistence type="predicted"/>
<gene>
    <name evidence="2" type="ORF">RFULGI_LOCUS7714</name>
</gene>
<comment type="caution">
    <text evidence="2">The sequence shown here is derived from an EMBL/GenBank/DDBJ whole genome shotgun (WGS) entry which is preliminary data.</text>
</comment>